<organism evidence="2 3">
    <name type="scientific">Ramularia collo-cygni</name>
    <dbReference type="NCBI Taxonomy" id="112498"/>
    <lineage>
        <taxon>Eukaryota</taxon>
        <taxon>Fungi</taxon>
        <taxon>Dikarya</taxon>
        <taxon>Ascomycota</taxon>
        <taxon>Pezizomycotina</taxon>
        <taxon>Dothideomycetes</taxon>
        <taxon>Dothideomycetidae</taxon>
        <taxon>Mycosphaerellales</taxon>
        <taxon>Mycosphaerellaceae</taxon>
        <taxon>Ramularia</taxon>
    </lineage>
</organism>
<gene>
    <name evidence="2" type="ORF">RCC_08056</name>
</gene>
<evidence type="ECO:0000313" key="2">
    <source>
        <dbReference type="EMBL" id="CZT22187.1"/>
    </source>
</evidence>
<keyword evidence="3" id="KW-1185">Reference proteome</keyword>
<sequence length="87" mass="9257">MKFSLPLLLTFLLATTTATALNTTTTTISERDCRNINGCNTCNVNSNTCPPCVACCINKCGGDEPAYSKCFDRSCGGMGILNEECTC</sequence>
<feature type="chain" id="PRO_5013729986" evidence="1">
    <location>
        <begin position="21"/>
        <end position="87"/>
    </location>
</feature>
<dbReference type="GeneID" id="35603157"/>
<reference evidence="2 3" key="1">
    <citation type="submission" date="2016-03" db="EMBL/GenBank/DDBJ databases">
        <authorList>
            <person name="Ploux O."/>
        </authorList>
    </citation>
    <scope>NUCLEOTIDE SEQUENCE [LARGE SCALE GENOMIC DNA]</scope>
    <source>
        <strain evidence="2 3">URUG2</strain>
    </source>
</reference>
<keyword evidence="1" id="KW-0732">Signal</keyword>
<dbReference type="Proteomes" id="UP000225277">
    <property type="component" value="Unassembled WGS sequence"/>
</dbReference>
<proteinExistence type="predicted"/>
<dbReference type="AlphaFoldDB" id="A0A2D3VBJ9"/>
<protein>
    <submittedName>
        <fullName evidence="2">Uncharacterized protein</fullName>
    </submittedName>
</protein>
<evidence type="ECO:0000313" key="3">
    <source>
        <dbReference type="Proteomes" id="UP000225277"/>
    </source>
</evidence>
<feature type="signal peptide" evidence="1">
    <location>
        <begin position="1"/>
        <end position="20"/>
    </location>
</feature>
<dbReference type="RefSeq" id="XP_023629076.1">
    <property type="nucleotide sequence ID" value="XM_023773308.1"/>
</dbReference>
<evidence type="ECO:0000256" key="1">
    <source>
        <dbReference type="SAM" id="SignalP"/>
    </source>
</evidence>
<dbReference type="EMBL" id="FJUY01000013">
    <property type="protein sequence ID" value="CZT22187.1"/>
    <property type="molecule type" value="Genomic_DNA"/>
</dbReference>
<name>A0A2D3VBJ9_9PEZI</name>
<accession>A0A2D3VBJ9</accession>